<evidence type="ECO:0000256" key="5">
    <source>
        <dbReference type="ARBA" id="ARBA00022989"/>
    </source>
</evidence>
<dbReference type="STRING" id="980251.GCA_001642875_03669"/>
<feature type="transmembrane region" description="Helical" evidence="8">
    <location>
        <begin position="353"/>
        <end position="373"/>
    </location>
</feature>
<evidence type="ECO:0000256" key="3">
    <source>
        <dbReference type="ARBA" id="ARBA00022448"/>
    </source>
</evidence>
<comment type="similarity">
    <text evidence="2 8">Belongs to the ammonia transporter channel (TC 1.A.11.2) family.</text>
</comment>
<evidence type="ECO:0000256" key="7">
    <source>
        <dbReference type="ARBA" id="ARBA00023177"/>
    </source>
</evidence>
<feature type="transmembrane region" description="Helical" evidence="8">
    <location>
        <begin position="323"/>
        <end position="341"/>
    </location>
</feature>
<sequence length="412" mass="43939">METNNIEMVAESLQTNMNFLWVAICAALVFFMQAGFAMLESGMVRSKNAINVIMKNYTDMCFGALVFWAVGYGIMFGTTTDGWGLFGTDGFMAEGEPWDYMVMMYQMMFAATAATIVSGALAERIRFGAYVLVAILITAFVYPVFGCWVWNEGGWLAQMGFIDFAGSSVVHSVGGWCALAGLVVLGPRLGRFGEDGEVREIGGHNLPLVAFGGMILWFGWFGFNGGSTLAADGRIGEILLNTHLAGSAGVVGFVLTKILFLDGKLLMTDTVNGGLAGLVGITAGCATMSPAYAVATGLAAGVICVAASAACLRWKWDDAVGAVAVHGVCGAWGTLAAGLFLKGDMYNWDIVSVQLIGIAACAAWTFTMAWTAFKVVSMVIELRVSTTDEQRGLDFSEHHEVGYPEFQATLHN</sequence>
<dbReference type="InterPro" id="IPR001905">
    <property type="entry name" value="Ammonium_transpt"/>
</dbReference>
<feature type="transmembrane region" description="Helical" evidence="8">
    <location>
        <begin position="243"/>
        <end position="261"/>
    </location>
</feature>
<evidence type="ECO:0000256" key="6">
    <source>
        <dbReference type="ARBA" id="ARBA00023136"/>
    </source>
</evidence>
<dbReference type="NCBIfam" id="TIGR00836">
    <property type="entry name" value="amt"/>
    <property type="match status" value="1"/>
</dbReference>
<keyword evidence="3 8" id="KW-0813">Transport</keyword>
<dbReference type="RefSeq" id="WP_075085694.1">
    <property type="nucleotide sequence ID" value="NZ_CP042912.1"/>
</dbReference>
<feature type="transmembrane region" description="Helical" evidence="8">
    <location>
        <begin position="298"/>
        <end position="316"/>
    </location>
</feature>
<dbReference type="PANTHER" id="PTHR11730">
    <property type="entry name" value="AMMONIUM TRANSPORTER"/>
    <property type="match status" value="1"/>
</dbReference>
<keyword evidence="11" id="KW-1185">Reference proteome</keyword>
<organism evidence="10 11">
    <name type="scientific">Mariniblastus fucicola</name>
    <dbReference type="NCBI Taxonomy" id="980251"/>
    <lineage>
        <taxon>Bacteria</taxon>
        <taxon>Pseudomonadati</taxon>
        <taxon>Planctomycetota</taxon>
        <taxon>Planctomycetia</taxon>
        <taxon>Pirellulales</taxon>
        <taxon>Pirellulaceae</taxon>
        <taxon>Mariniblastus</taxon>
    </lineage>
</organism>
<dbReference type="InterPro" id="IPR029020">
    <property type="entry name" value="Ammonium/urea_transptr"/>
</dbReference>
<dbReference type="GO" id="GO:0097272">
    <property type="term" value="P:ammonium homeostasis"/>
    <property type="evidence" value="ECO:0007669"/>
    <property type="project" value="TreeGrafter"/>
</dbReference>
<dbReference type="OrthoDB" id="9814202at2"/>
<dbReference type="Pfam" id="PF00909">
    <property type="entry name" value="Ammonium_transp"/>
    <property type="match status" value="1"/>
</dbReference>
<feature type="transmembrane region" description="Helical" evidence="8">
    <location>
        <begin position="20"/>
        <end position="39"/>
    </location>
</feature>
<dbReference type="InterPro" id="IPR024041">
    <property type="entry name" value="NH4_transpt_AmtB-like_dom"/>
</dbReference>
<protein>
    <recommendedName>
        <fullName evidence="8">Ammonium transporter</fullName>
    </recommendedName>
</protein>
<evidence type="ECO:0000313" key="11">
    <source>
        <dbReference type="Proteomes" id="UP000322214"/>
    </source>
</evidence>
<dbReference type="SUPFAM" id="SSF111352">
    <property type="entry name" value="Ammonium transporter"/>
    <property type="match status" value="1"/>
</dbReference>
<dbReference type="EMBL" id="CP042912">
    <property type="protein sequence ID" value="QEG20245.1"/>
    <property type="molecule type" value="Genomic_DNA"/>
</dbReference>
<dbReference type="GO" id="GO:0008519">
    <property type="term" value="F:ammonium channel activity"/>
    <property type="evidence" value="ECO:0007669"/>
    <property type="project" value="InterPro"/>
</dbReference>
<keyword evidence="4 8" id="KW-0812">Transmembrane</keyword>
<dbReference type="KEGG" id="mff:MFFC18_00920"/>
<keyword evidence="5 8" id="KW-1133">Transmembrane helix</keyword>
<feature type="transmembrane region" description="Helical" evidence="8">
    <location>
        <begin position="273"/>
        <end position="292"/>
    </location>
</feature>
<reference evidence="10 11" key="1">
    <citation type="submission" date="2019-08" db="EMBL/GenBank/DDBJ databases">
        <title>Deep-cultivation of Planctomycetes and their phenomic and genomic characterization uncovers novel biology.</title>
        <authorList>
            <person name="Wiegand S."/>
            <person name="Jogler M."/>
            <person name="Boedeker C."/>
            <person name="Pinto D."/>
            <person name="Vollmers J."/>
            <person name="Rivas-Marin E."/>
            <person name="Kohn T."/>
            <person name="Peeters S.H."/>
            <person name="Heuer A."/>
            <person name="Rast P."/>
            <person name="Oberbeckmann S."/>
            <person name="Bunk B."/>
            <person name="Jeske O."/>
            <person name="Meyerdierks A."/>
            <person name="Storesund J.E."/>
            <person name="Kallscheuer N."/>
            <person name="Luecker S."/>
            <person name="Lage O.M."/>
            <person name="Pohl T."/>
            <person name="Merkel B.J."/>
            <person name="Hornburger P."/>
            <person name="Mueller R.-W."/>
            <person name="Bruemmer F."/>
            <person name="Labrenz M."/>
            <person name="Spormann A.M."/>
            <person name="Op den Camp H."/>
            <person name="Overmann J."/>
            <person name="Amann R."/>
            <person name="Jetten M.S.M."/>
            <person name="Mascher T."/>
            <person name="Medema M.H."/>
            <person name="Devos D.P."/>
            <person name="Kaster A.-K."/>
            <person name="Ovreas L."/>
            <person name="Rohde M."/>
            <person name="Galperin M.Y."/>
            <person name="Jogler C."/>
        </authorList>
    </citation>
    <scope>NUCLEOTIDE SEQUENCE [LARGE SCALE GENOMIC DNA]</scope>
    <source>
        <strain evidence="10 11">FC18</strain>
    </source>
</reference>
<evidence type="ECO:0000256" key="2">
    <source>
        <dbReference type="ARBA" id="ARBA00005887"/>
    </source>
</evidence>
<dbReference type="PANTHER" id="PTHR11730:SF6">
    <property type="entry name" value="AMMONIUM TRANSPORTER"/>
    <property type="match status" value="1"/>
</dbReference>
<feature type="transmembrane region" description="Helical" evidence="8">
    <location>
        <begin position="129"/>
        <end position="151"/>
    </location>
</feature>
<feature type="domain" description="Ammonium transporter AmtB-like" evidence="9">
    <location>
        <begin position="21"/>
        <end position="403"/>
    </location>
</feature>
<keyword evidence="6 8" id="KW-0472">Membrane</keyword>
<dbReference type="Gene3D" id="1.10.3430.10">
    <property type="entry name" value="Ammonium transporter AmtB like domains"/>
    <property type="match status" value="1"/>
</dbReference>
<name>A0A5B9P525_9BACT</name>
<dbReference type="PROSITE" id="PS01219">
    <property type="entry name" value="AMMONIUM_TRANSP"/>
    <property type="match status" value="1"/>
</dbReference>
<dbReference type="Proteomes" id="UP000322214">
    <property type="component" value="Chromosome"/>
</dbReference>
<evidence type="ECO:0000256" key="1">
    <source>
        <dbReference type="ARBA" id="ARBA00004141"/>
    </source>
</evidence>
<evidence type="ECO:0000256" key="8">
    <source>
        <dbReference type="RuleBase" id="RU362002"/>
    </source>
</evidence>
<evidence type="ECO:0000259" key="9">
    <source>
        <dbReference type="Pfam" id="PF00909"/>
    </source>
</evidence>
<keyword evidence="7 8" id="KW-0924">Ammonia transport</keyword>
<evidence type="ECO:0000313" key="10">
    <source>
        <dbReference type="EMBL" id="QEG20245.1"/>
    </source>
</evidence>
<dbReference type="InterPro" id="IPR018047">
    <property type="entry name" value="Ammonium_transpt_CS"/>
</dbReference>
<dbReference type="AlphaFoldDB" id="A0A5B9P525"/>
<feature type="transmembrane region" description="Helical" evidence="8">
    <location>
        <begin position="60"/>
        <end position="80"/>
    </location>
</feature>
<feature type="transmembrane region" description="Helical" evidence="8">
    <location>
        <begin position="206"/>
        <end position="223"/>
    </location>
</feature>
<proteinExistence type="inferred from homology"/>
<comment type="subcellular location">
    <subcellularLocation>
        <location evidence="8">Cell membrane</location>
        <topology evidence="8">Multi-pass membrane protein</topology>
    </subcellularLocation>
    <subcellularLocation>
        <location evidence="1">Membrane</location>
        <topology evidence="1">Multi-pass membrane protein</topology>
    </subcellularLocation>
</comment>
<evidence type="ECO:0000256" key="4">
    <source>
        <dbReference type="ARBA" id="ARBA00022692"/>
    </source>
</evidence>
<feature type="transmembrane region" description="Helical" evidence="8">
    <location>
        <begin position="100"/>
        <end position="122"/>
    </location>
</feature>
<feature type="transmembrane region" description="Helical" evidence="8">
    <location>
        <begin position="157"/>
        <end position="185"/>
    </location>
</feature>
<accession>A0A5B9P525</accession>
<dbReference type="GO" id="GO:0005886">
    <property type="term" value="C:plasma membrane"/>
    <property type="evidence" value="ECO:0007669"/>
    <property type="project" value="UniProtKB-SubCell"/>
</dbReference>
<gene>
    <name evidence="10" type="primary">nrgA</name>
    <name evidence="10" type="ORF">MFFC18_00920</name>
</gene>